<protein>
    <submittedName>
        <fullName evidence="2">Uncharacterized protein</fullName>
    </submittedName>
</protein>
<dbReference type="AlphaFoldDB" id="A0A8H3U257"/>
<keyword evidence="3" id="KW-1185">Reference proteome</keyword>
<name>A0A8H3U257_9TREE</name>
<feature type="compositionally biased region" description="Basic and acidic residues" evidence="1">
    <location>
        <begin position="1"/>
        <end position="23"/>
    </location>
</feature>
<reference evidence="2" key="1">
    <citation type="submission" date="2020-07" db="EMBL/GenBank/DDBJ databases">
        <title>Draft Genome Sequence of a Deep-Sea Yeast, Naganishia (Cryptococcus) liquefaciens strain N6.</title>
        <authorList>
            <person name="Han Y.W."/>
            <person name="Kajitani R."/>
            <person name="Morimoto H."/>
            <person name="Parhat M."/>
            <person name="Tsubouchi H."/>
            <person name="Bakenova O."/>
            <person name="Ogata M."/>
            <person name="Argunhan B."/>
            <person name="Aoki R."/>
            <person name="Kajiwara S."/>
            <person name="Itoh T."/>
            <person name="Iwasaki H."/>
        </authorList>
    </citation>
    <scope>NUCLEOTIDE SEQUENCE</scope>
    <source>
        <strain evidence="2">N6</strain>
    </source>
</reference>
<evidence type="ECO:0000313" key="2">
    <source>
        <dbReference type="EMBL" id="GHJ90409.1"/>
    </source>
</evidence>
<sequence length="86" mass="9601">MGNLGKQERSEGMADSWMEEKGTGHNSSEHGSGPIESLPTEDLAYRNPFLGRVPIRLASPRPREAFESLSSRRHFRSRYQTGPAPC</sequence>
<evidence type="ECO:0000256" key="1">
    <source>
        <dbReference type="SAM" id="MobiDB-lite"/>
    </source>
</evidence>
<organism evidence="2 3">
    <name type="scientific">Naganishia liquefaciens</name>
    <dbReference type="NCBI Taxonomy" id="104408"/>
    <lineage>
        <taxon>Eukaryota</taxon>
        <taxon>Fungi</taxon>
        <taxon>Dikarya</taxon>
        <taxon>Basidiomycota</taxon>
        <taxon>Agaricomycotina</taxon>
        <taxon>Tremellomycetes</taxon>
        <taxon>Filobasidiales</taxon>
        <taxon>Filobasidiaceae</taxon>
        <taxon>Naganishia</taxon>
    </lineage>
</organism>
<evidence type="ECO:0000313" key="3">
    <source>
        <dbReference type="Proteomes" id="UP000620104"/>
    </source>
</evidence>
<feature type="region of interest" description="Disordered" evidence="1">
    <location>
        <begin position="1"/>
        <end position="40"/>
    </location>
</feature>
<dbReference type="Proteomes" id="UP000620104">
    <property type="component" value="Unassembled WGS sequence"/>
</dbReference>
<proteinExistence type="predicted"/>
<accession>A0A8H3U257</accession>
<gene>
    <name evidence="2" type="ORF">NliqN6_6811</name>
</gene>
<dbReference type="EMBL" id="BLZA01000058">
    <property type="protein sequence ID" value="GHJ90409.1"/>
    <property type="molecule type" value="Genomic_DNA"/>
</dbReference>
<comment type="caution">
    <text evidence="2">The sequence shown here is derived from an EMBL/GenBank/DDBJ whole genome shotgun (WGS) entry which is preliminary data.</text>
</comment>
<feature type="region of interest" description="Disordered" evidence="1">
    <location>
        <begin position="60"/>
        <end position="86"/>
    </location>
</feature>